<evidence type="ECO:0000313" key="16">
    <source>
        <dbReference type="Proteomes" id="UP001209755"/>
    </source>
</evidence>
<evidence type="ECO:0000256" key="11">
    <source>
        <dbReference type="ARBA" id="ARBA00022777"/>
    </source>
</evidence>
<evidence type="ECO:0000256" key="2">
    <source>
        <dbReference type="ARBA" id="ARBA00000711"/>
    </source>
</evidence>
<comment type="similarity">
    <text evidence="7 14">Belongs to the CobU/CobP family.</text>
</comment>
<gene>
    <name evidence="15" type="ORF">M2319_000283</name>
</gene>
<name>A0ABT3H6E7_9HYPH</name>
<keyword evidence="9 14" id="KW-0808">Transferase</keyword>
<accession>A0ABT3H6E7</accession>
<evidence type="ECO:0000256" key="9">
    <source>
        <dbReference type="ARBA" id="ARBA00022679"/>
    </source>
</evidence>
<dbReference type="PANTHER" id="PTHR34848:SF1">
    <property type="entry name" value="BIFUNCTIONAL ADENOSYLCOBALAMIN BIOSYNTHESIS PROTEIN COBU"/>
    <property type="match status" value="1"/>
</dbReference>
<dbReference type="NCBIfam" id="NF004469">
    <property type="entry name" value="PRK05800.1"/>
    <property type="match status" value="1"/>
</dbReference>
<comment type="pathway">
    <text evidence="5 14">Cofactor biosynthesis; adenosylcobalamin biosynthesis; adenosylcobalamin from cob(II)yrinate a,c-diamide: step 6/7.</text>
</comment>
<comment type="catalytic activity">
    <reaction evidence="3">
        <text>adenosylcob(III)inamide + GTP = adenosylcob(III)inamide phosphate + GDP + H(+)</text>
        <dbReference type="Rhea" id="RHEA:15765"/>
        <dbReference type="ChEBI" id="CHEBI:2480"/>
        <dbReference type="ChEBI" id="CHEBI:15378"/>
        <dbReference type="ChEBI" id="CHEBI:37565"/>
        <dbReference type="ChEBI" id="CHEBI:58189"/>
        <dbReference type="ChEBI" id="CHEBI:58502"/>
        <dbReference type="EC" id="2.7.1.156"/>
    </reaction>
</comment>
<dbReference type="RefSeq" id="WP_264599644.1">
    <property type="nucleotide sequence ID" value="NZ_JAOQNS010000001.1"/>
</dbReference>
<dbReference type="InterPro" id="IPR027417">
    <property type="entry name" value="P-loop_NTPase"/>
</dbReference>
<evidence type="ECO:0000256" key="1">
    <source>
        <dbReference type="ARBA" id="ARBA00000312"/>
    </source>
</evidence>
<keyword evidence="15" id="KW-0548">Nucleotidyltransferase</keyword>
<keyword evidence="13 14" id="KW-0342">GTP-binding</keyword>
<dbReference type="PIRSF" id="PIRSF006135">
    <property type="entry name" value="CobU"/>
    <property type="match status" value="1"/>
</dbReference>
<dbReference type="EMBL" id="JAOQNS010000001">
    <property type="protein sequence ID" value="MCW2305967.1"/>
    <property type="molecule type" value="Genomic_DNA"/>
</dbReference>
<evidence type="ECO:0000256" key="6">
    <source>
        <dbReference type="ARBA" id="ARBA00005159"/>
    </source>
</evidence>
<evidence type="ECO:0000256" key="12">
    <source>
        <dbReference type="ARBA" id="ARBA00022840"/>
    </source>
</evidence>
<keyword evidence="8 14" id="KW-0169">Cobalamin biosynthesis</keyword>
<evidence type="ECO:0000256" key="7">
    <source>
        <dbReference type="ARBA" id="ARBA00007490"/>
    </source>
</evidence>
<keyword evidence="16" id="KW-1185">Reference proteome</keyword>
<keyword evidence="11 14" id="KW-0418">Kinase</keyword>
<evidence type="ECO:0000256" key="4">
    <source>
        <dbReference type="ARBA" id="ARBA00003889"/>
    </source>
</evidence>
<dbReference type="InterPro" id="IPR003203">
    <property type="entry name" value="CobU/CobP"/>
</dbReference>
<keyword evidence="12 14" id="KW-0067">ATP-binding</keyword>
<proteinExistence type="inferred from homology"/>
<evidence type="ECO:0000256" key="13">
    <source>
        <dbReference type="ARBA" id="ARBA00023134"/>
    </source>
</evidence>
<comment type="catalytic activity">
    <reaction evidence="2 14">
        <text>adenosylcob(III)inamide phosphate + GTP + H(+) = adenosylcob(III)inamide-GDP + diphosphate</text>
        <dbReference type="Rhea" id="RHEA:22712"/>
        <dbReference type="ChEBI" id="CHEBI:15378"/>
        <dbReference type="ChEBI" id="CHEBI:33019"/>
        <dbReference type="ChEBI" id="CHEBI:37565"/>
        <dbReference type="ChEBI" id="CHEBI:58502"/>
        <dbReference type="ChEBI" id="CHEBI:60487"/>
        <dbReference type="EC" id="2.7.7.62"/>
    </reaction>
</comment>
<dbReference type="Pfam" id="PF02283">
    <property type="entry name" value="CobU"/>
    <property type="match status" value="1"/>
</dbReference>
<comment type="pathway">
    <text evidence="6 14">Cofactor biosynthesis; adenosylcobalamin biosynthesis; adenosylcobalamin from cob(II)yrinate a,c-diamide: step 5/7.</text>
</comment>
<evidence type="ECO:0000256" key="5">
    <source>
        <dbReference type="ARBA" id="ARBA00004692"/>
    </source>
</evidence>
<evidence type="ECO:0000256" key="10">
    <source>
        <dbReference type="ARBA" id="ARBA00022741"/>
    </source>
</evidence>
<dbReference type="EC" id="2.7.7.62" evidence="14"/>
<organism evidence="15 16">
    <name type="scientific">Rhodobium gokarnense</name>
    <dbReference type="NCBI Taxonomy" id="364296"/>
    <lineage>
        <taxon>Bacteria</taxon>
        <taxon>Pseudomonadati</taxon>
        <taxon>Pseudomonadota</taxon>
        <taxon>Alphaproteobacteria</taxon>
        <taxon>Hyphomicrobiales</taxon>
        <taxon>Rhodobiaceae</taxon>
        <taxon>Rhodobium</taxon>
    </lineage>
</organism>
<sequence length="168" mass="18179">MGEIILVTGGARSGKSVFAEERAKGFAGRPVYIATCEPYDDEMRERVAAHIDRRGNDWETVEEPLALAKALDETDGAGARLVDCLTVWLANFMLAEKPWEGEVDALLEALQRQQSPVVLVTNEVGMSIVPENALGRAFRDAQGILNQKVAGVAGEVTLVVCGQALRIK</sequence>
<dbReference type="PANTHER" id="PTHR34848">
    <property type="match status" value="1"/>
</dbReference>
<dbReference type="GO" id="GO:0043752">
    <property type="term" value="F:adenosylcobinamide kinase activity"/>
    <property type="evidence" value="ECO:0007669"/>
    <property type="project" value="UniProtKB-EC"/>
</dbReference>
<protein>
    <recommendedName>
        <fullName evidence="14">Bifunctional adenosylcobalamin biosynthesis protein</fullName>
        <ecNumber evidence="14">2.7.1.156</ecNumber>
        <ecNumber evidence="14">2.7.7.62</ecNumber>
    </recommendedName>
</protein>
<dbReference type="EC" id="2.7.1.156" evidence="14"/>
<evidence type="ECO:0000256" key="3">
    <source>
        <dbReference type="ARBA" id="ARBA00001522"/>
    </source>
</evidence>
<evidence type="ECO:0000256" key="14">
    <source>
        <dbReference type="PIRNR" id="PIRNR006135"/>
    </source>
</evidence>
<reference evidence="16" key="1">
    <citation type="submission" date="2023-07" db="EMBL/GenBank/DDBJ databases">
        <title>Genome sequencing of Purple Non-Sulfur Bacteria from various extreme environments.</title>
        <authorList>
            <person name="Mayer M."/>
        </authorList>
    </citation>
    <scope>NUCLEOTIDE SEQUENCE [LARGE SCALE GENOMIC DNA]</scope>
    <source>
        <strain evidence="16">DSM 17935</strain>
    </source>
</reference>
<dbReference type="Proteomes" id="UP001209755">
    <property type="component" value="Unassembled WGS sequence"/>
</dbReference>
<dbReference type="Gene3D" id="3.40.50.300">
    <property type="entry name" value="P-loop containing nucleotide triphosphate hydrolases"/>
    <property type="match status" value="1"/>
</dbReference>
<evidence type="ECO:0000313" key="15">
    <source>
        <dbReference type="EMBL" id="MCW2305967.1"/>
    </source>
</evidence>
<comment type="catalytic activity">
    <reaction evidence="1 14">
        <text>adenosylcob(III)inamide + ATP = adenosylcob(III)inamide phosphate + ADP + H(+)</text>
        <dbReference type="Rhea" id="RHEA:15769"/>
        <dbReference type="ChEBI" id="CHEBI:2480"/>
        <dbReference type="ChEBI" id="CHEBI:15378"/>
        <dbReference type="ChEBI" id="CHEBI:30616"/>
        <dbReference type="ChEBI" id="CHEBI:58502"/>
        <dbReference type="ChEBI" id="CHEBI:456216"/>
        <dbReference type="EC" id="2.7.1.156"/>
    </reaction>
</comment>
<dbReference type="GO" id="GO:0008820">
    <property type="term" value="F:cobinamide phosphate guanylyltransferase activity"/>
    <property type="evidence" value="ECO:0007669"/>
    <property type="project" value="UniProtKB-EC"/>
</dbReference>
<comment type="caution">
    <text evidence="15">The sequence shown here is derived from an EMBL/GenBank/DDBJ whole genome shotgun (WGS) entry which is preliminary data.</text>
</comment>
<dbReference type="CDD" id="cd00544">
    <property type="entry name" value="CobU"/>
    <property type="match status" value="1"/>
</dbReference>
<evidence type="ECO:0000256" key="8">
    <source>
        <dbReference type="ARBA" id="ARBA00022573"/>
    </source>
</evidence>
<keyword evidence="10 14" id="KW-0547">Nucleotide-binding</keyword>
<comment type="function">
    <text evidence="4 14">Catalyzes ATP-dependent phosphorylation of adenosylcobinamide and addition of GMP to adenosylcobinamide phosphate.</text>
</comment>
<dbReference type="SUPFAM" id="SSF52540">
    <property type="entry name" value="P-loop containing nucleoside triphosphate hydrolases"/>
    <property type="match status" value="1"/>
</dbReference>